<dbReference type="InterPro" id="IPR003690">
    <property type="entry name" value="MTERF"/>
</dbReference>
<protein>
    <submittedName>
        <fullName evidence="1">Uncharacterized protein</fullName>
    </submittedName>
</protein>
<name>A0A8J5L6V1_ZINOF</name>
<dbReference type="EMBL" id="JACMSC010000009">
    <property type="protein sequence ID" value="KAG6508238.1"/>
    <property type="molecule type" value="Genomic_DNA"/>
</dbReference>
<dbReference type="PANTHER" id="PTHR13068:SF242">
    <property type="entry name" value="OS04G0637500 PROTEIN"/>
    <property type="match status" value="1"/>
</dbReference>
<gene>
    <name evidence="1" type="ORF">ZIOFF_033611</name>
</gene>
<organism evidence="1 2">
    <name type="scientific">Zingiber officinale</name>
    <name type="common">Ginger</name>
    <name type="synonym">Amomum zingiber</name>
    <dbReference type="NCBI Taxonomy" id="94328"/>
    <lineage>
        <taxon>Eukaryota</taxon>
        <taxon>Viridiplantae</taxon>
        <taxon>Streptophyta</taxon>
        <taxon>Embryophyta</taxon>
        <taxon>Tracheophyta</taxon>
        <taxon>Spermatophyta</taxon>
        <taxon>Magnoliopsida</taxon>
        <taxon>Liliopsida</taxon>
        <taxon>Zingiberales</taxon>
        <taxon>Zingiberaceae</taxon>
        <taxon>Zingiber</taxon>
    </lineage>
</organism>
<sequence length="374" mass="43030">MLPFVIRRYSRSIPPYFRPSNLLSSSSFSAASAVPPLDRFSVVEYLVDSWGLSAAEASKASLSLSGLKSSKKPDYFLNFLKSQGFTDSHIKRIINISPASICIKVEPKFRSLLDAGFSQSDLVEIITSYPRILCHNMRSVVPRLEFWDRLFGSRELLVKRLKQKWFFGGSVEKRILPNLKFFMDVCGMSEEKAYQAMRNHPDFLVQNPDSLQILVRRADELGVARQSSMYPHLLITLYGISKEKFEAKHKLFTSLGWSESDFFTAVRKTPTLLNISQPEIRRKIEFFVKEVGYSPSFITQHPLILLYSLDKRVVPRFQALELLKSANLWTGKMSLLSYICLSDKKFIEKFVLPYKEKVPKLVDIFRRPSREVSV</sequence>
<dbReference type="OrthoDB" id="637682at2759"/>
<keyword evidence="2" id="KW-1185">Reference proteome</keyword>
<comment type="caution">
    <text evidence="1">The sequence shown here is derived from an EMBL/GenBank/DDBJ whole genome shotgun (WGS) entry which is preliminary data.</text>
</comment>
<dbReference type="AlphaFoldDB" id="A0A8J5L6V1"/>
<dbReference type="FunFam" id="1.25.70.10:FF:000001">
    <property type="entry name" value="Mitochondrial transcription termination factor-like"/>
    <property type="match status" value="1"/>
</dbReference>
<dbReference type="SMART" id="SM00733">
    <property type="entry name" value="Mterf"/>
    <property type="match status" value="5"/>
</dbReference>
<accession>A0A8J5L6V1</accession>
<evidence type="ECO:0000313" key="2">
    <source>
        <dbReference type="Proteomes" id="UP000734854"/>
    </source>
</evidence>
<evidence type="ECO:0000313" key="1">
    <source>
        <dbReference type="EMBL" id="KAG6508238.1"/>
    </source>
</evidence>
<reference evidence="1 2" key="1">
    <citation type="submission" date="2020-08" db="EMBL/GenBank/DDBJ databases">
        <title>Plant Genome Project.</title>
        <authorList>
            <person name="Zhang R.-G."/>
        </authorList>
    </citation>
    <scope>NUCLEOTIDE SEQUENCE [LARGE SCALE GENOMIC DNA]</scope>
    <source>
        <tissue evidence="1">Rhizome</tissue>
    </source>
</reference>
<dbReference type="GO" id="GO:0003676">
    <property type="term" value="F:nucleic acid binding"/>
    <property type="evidence" value="ECO:0007669"/>
    <property type="project" value="InterPro"/>
</dbReference>
<proteinExistence type="predicted"/>
<dbReference type="Proteomes" id="UP000734854">
    <property type="component" value="Unassembled WGS sequence"/>
</dbReference>
<dbReference type="Pfam" id="PF02536">
    <property type="entry name" value="mTERF"/>
    <property type="match status" value="2"/>
</dbReference>
<dbReference type="PANTHER" id="PTHR13068">
    <property type="entry name" value="CGI-12 PROTEIN-RELATED"/>
    <property type="match status" value="1"/>
</dbReference>